<protein>
    <submittedName>
        <fullName evidence="3">Uncharacterized protein</fullName>
    </submittedName>
</protein>
<evidence type="ECO:0000313" key="6">
    <source>
        <dbReference type="EMBL" id="CAB4222513.1"/>
    </source>
</evidence>
<reference evidence="3" key="1">
    <citation type="submission" date="2020-05" db="EMBL/GenBank/DDBJ databases">
        <authorList>
            <person name="Chiriac C."/>
            <person name="Salcher M."/>
            <person name="Ghai R."/>
            <person name="Kavagutti S V."/>
        </authorList>
    </citation>
    <scope>NUCLEOTIDE SEQUENCE</scope>
</reference>
<organism evidence="3">
    <name type="scientific">uncultured Caudovirales phage</name>
    <dbReference type="NCBI Taxonomy" id="2100421"/>
    <lineage>
        <taxon>Viruses</taxon>
        <taxon>Duplodnaviria</taxon>
        <taxon>Heunggongvirae</taxon>
        <taxon>Uroviricota</taxon>
        <taxon>Caudoviricetes</taxon>
        <taxon>Peduoviridae</taxon>
        <taxon>Maltschvirus</taxon>
        <taxon>Maltschvirus maltsch</taxon>
    </lineage>
</organism>
<dbReference type="EMBL" id="LR796860">
    <property type="protein sequence ID" value="CAB4170315.1"/>
    <property type="molecule type" value="Genomic_DNA"/>
</dbReference>
<dbReference type="EMBL" id="LR797021">
    <property type="protein sequence ID" value="CAB4182114.1"/>
    <property type="molecule type" value="Genomic_DNA"/>
</dbReference>
<evidence type="ECO:0000313" key="4">
    <source>
        <dbReference type="EMBL" id="CAB4190760.1"/>
    </source>
</evidence>
<gene>
    <name evidence="3" type="ORF">UFOVP1065_142</name>
    <name evidence="4" type="ORF">UFOVP1198_111</name>
    <name evidence="5" type="ORF">UFOVP1418_103</name>
    <name evidence="7" type="ORF">UFOVP1524_47</name>
    <name evidence="6" type="ORF">UFOVP1651_47</name>
    <name evidence="1" type="ORF">UFOVP908_25</name>
    <name evidence="2" type="ORF">UFOVP990_111</name>
</gene>
<evidence type="ECO:0000313" key="1">
    <source>
        <dbReference type="EMBL" id="CAB4170315.1"/>
    </source>
</evidence>
<name>A0A6J5QRD3_9CAUD</name>
<accession>A0A6J5QRD3</accession>
<evidence type="ECO:0000313" key="2">
    <source>
        <dbReference type="EMBL" id="CAB4176964.1"/>
    </source>
</evidence>
<evidence type="ECO:0000313" key="3">
    <source>
        <dbReference type="EMBL" id="CAB4182114.1"/>
    </source>
</evidence>
<dbReference type="EMBL" id="LR796945">
    <property type="protein sequence ID" value="CAB4176964.1"/>
    <property type="molecule type" value="Genomic_DNA"/>
</dbReference>
<sequence length="70" mass="8025">MIVSSYSKGNRRADIHNEGKGLSVYLYENDAFLEVRELKNYSIHYAESLAENFVEHVGAFYGNPKQLLVE</sequence>
<evidence type="ECO:0000313" key="5">
    <source>
        <dbReference type="EMBL" id="CAB4211120.1"/>
    </source>
</evidence>
<dbReference type="EMBL" id="LR797157">
    <property type="protein sequence ID" value="CAB4190760.1"/>
    <property type="molecule type" value="Genomic_DNA"/>
</dbReference>
<dbReference type="EMBL" id="LR797369">
    <property type="protein sequence ID" value="CAB4211120.1"/>
    <property type="molecule type" value="Genomic_DNA"/>
</dbReference>
<evidence type="ECO:0000313" key="7">
    <source>
        <dbReference type="EMBL" id="CAB5227668.1"/>
    </source>
</evidence>
<dbReference type="EMBL" id="LR798378">
    <property type="protein sequence ID" value="CAB5227668.1"/>
    <property type="molecule type" value="Genomic_DNA"/>
</dbReference>
<dbReference type="EMBL" id="LR797518">
    <property type="protein sequence ID" value="CAB4222513.1"/>
    <property type="molecule type" value="Genomic_DNA"/>
</dbReference>
<proteinExistence type="predicted"/>